<sequence length="209" mass="22326">MRRIHWYLLGGGLLLGLVNVTANYGLFPGAVYISKLVGNSWGWLAASFLAAWGGASWPSATKRSLFTLLPAIAAYYLFDYILAEQVTGTGSSKSPAIVIFWTIAALVVSAAIGGLTRLVRRRTWISVPAAAALPAFVSYGAFDAYGFLSQDPWMDPELLQVTRILWPVAAGVAFAVAVIRIVALTSRTAAHRPGEHASGAARLDCDLSK</sequence>
<protein>
    <submittedName>
        <fullName evidence="2">Uncharacterized protein</fullName>
    </submittedName>
</protein>
<name>A0A1W2BK66_9MICO</name>
<feature type="transmembrane region" description="Helical" evidence="1">
    <location>
        <begin position="95"/>
        <end position="115"/>
    </location>
</feature>
<evidence type="ECO:0000313" key="3">
    <source>
        <dbReference type="Proteomes" id="UP000192634"/>
    </source>
</evidence>
<organism evidence="2 3">
    <name type="scientific">Janibacter indicus</name>
    <dbReference type="NCBI Taxonomy" id="857417"/>
    <lineage>
        <taxon>Bacteria</taxon>
        <taxon>Bacillati</taxon>
        <taxon>Actinomycetota</taxon>
        <taxon>Actinomycetes</taxon>
        <taxon>Micrococcales</taxon>
        <taxon>Intrasporangiaceae</taxon>
        <taxon>Janibacter</taxon>
    </lineage>
</organism>
<dbReference type="AlphaFoldDB" id="A0A1W2BK66"/>
<accession>A0A1W2BK66</accession>
<feature type="transmembrane region" description="Helical" evidence="1">
    <location>
        <begin position="32"/>
        <end position="53"/>
    </location>
</feature>
<feature type="transmembrane region" description="Helical" evidence="1">
    <location>
        <begin position="65"/>
        <end position="83"/>
    </location>
</feature>
<gene>
    <name evidence="2" type="ORF">SAMN06296429_108100</name>
</gene>
<dbReference type="EMBL" id="FWXN01000008">
    <property type="protein sequence ID" value="SMC73294.1"/>
    <property type="molecule type" value="Genomic_DNA"/>
</dbReference>
<reference evidence="2 3" key="1">
    <citation type="submission" date="2017-04" db="EMBL/GenBank/DDBJ databases">
        <authorList>
            <person name="Afonso C.L."/>
            <person name="Miller P.J."/>
            <person name="Scott M.A."/>
            <person name="Spackman E."/>
            <person name="Goraichik I."/>
            <person name="Dimitrov K.M."/>
            <person name="Suarez D.L."/>
            <person name="Swayne D.E."/>
        </authorList>
    </citation>
    <scope>NUCLEOTIDE SEQUENCE [LARGE SCALE GENOMIC DNA]</scope>
    <source>
        <strain evidence="2 3">CGMCC 1.12511</strain>
    </source>
</reference>
<dbReference type="Proteomes" id="UP000192634">
    <property type="component" value="Unassembled WGS sequence"/>
</dbReference>
<keyword evidence="1" id="KW-0812">Transmembrane</keyword>
<feature type="transmembrane region" description="Helical" evidence="1">
    <location>
        <begin position="164"/>
        <end position="183"/>
    </location>
</feature>
<keyword evidence="1" id="KW-1133">Transmembrane helix</keyword>
<proteinExistence type="predicted"/>
<dbReference type="RefSeq" id="WP_143445545.1">
    <property type="nucleotide sequence ID" value="NZ_FWXN01000008.1"/>
</dbReference>
<feature type="transmembrane region" description="Helical" evidence="1">
    <location>
        <begin position="127"/>
        <end position="148"/>
    </location>
</feature>
<keyword evidence="1" id="KW-0472">Membrane</keyword>
<evidence type="ECO:0000256" key="1">
    <source>
        <dbReference type="SAM" id="Phobius"/>
    </source>
</evidence>
<evidence type="ECO:0000313" key="2">
    <source>
        <dbReference type="EMBL" id="SMC73294.1"/>
    </source>
</evidence>